<organism evidence="2 3">
    <name type="scientific">Streptomyces sp. 900105245</name>
    <dbReference type="NCBI Taxonomy" id="3154379"/>
    <lineage>
        <taxon>Bacteria</taxon>
        <taxon>Bacillati</taxon>
        <taxon>Actinomycetota</taxon>
        <taxon>Actinomycetes</taxon>
        <taxon>Kitasatosporales</taxon>
        <taxon>Streptomycetaceae</taxon>
        <taxon>Streptomyces</taxon>
    </lineage>
</organism>
<feature type="transmembrane region" description="Helical" evidence="1">
    <location>
        <begin position="68"/>
        <end position="86"/>
    </location>
</feature>
<comment type="caution">
    <text evidence="2">The sequence shown here is derived from an EMBL/GenBank/DDBJ whole genome shotgun (WGS) entry which is preliminary data.</text>
</comment>
<sequence>MTPPSTTTVTDSGEEEDTVAAHFYTYEDTSTSSRSRDFEESVMKACCSARQAQRARTHDRIAMVPRSVITLTGFLMSVGITVLAVFTMGTSSAIALQVGGVMAAAYGLVNDVRVSVTDDSDWRARHRIAAVFLRRHPLDRN</sequence>
<dbReference type="Proteomes" id="UP001470023">
    <property type="component" value="Unassembled WGS sequence"/>
</dbReference>
<dbReference type="EMBL" id="JBEPAZ010000054">
    <property type="protein sequence ID" value="MER6433216.1"/>
    <property type="molecule type" value="Genomic_DNA"/>
</dbReference>
<name>A0ABV1UHM9_9ACTN</name>
<protein>
    <submittedName>
        <fullName evidence="2">Uncharacterized protein</fullName>
    </submittedName>
</protein>
<gene>
    <name evidence="2" type="ORF">ABT272_36660</name>
</gene>
<accession>A0ABV1UHM9</accession>
<evidence type="ECO:0000256" key="1">
    <source>
        <dbReference type="SAM" id="Phobius"/>
    </source>
</evidence>
<keyword evidence="3" id="KW-1185">Reference proteome</keyword>
<evidence type="ECO:0000313" key="3">
    <source>
        <dbReference type="Proteomes" id="UP001470023"/>
    </source>
</evidence>
<keyword evidence="1" id="KW-1133">Transmembrane helix</keyword>
<dbReference type="RefSeq" id="WP_352065471.1">
    <property type="nucleotide sequence ID" value="NZ_JBEPAZ010000054.1"/>
</dbReference>
<reference evidence="2 3" key="1">
    <citation type="submission" date="2024-06" db="EMBL/GenBank/DDBJ databases">
        <title>The Natural Products Discovery Center: Release of the First 8490 Sequenced Strains for Exploring Actinobacteria Biosynthetic Diversity.</title>
        <authorList>
            <person name="Kalkreuter E."/>
            <person name="Kautsar S.A."/>
            <person name="Yang D."/>
            <person name="Bader C.D."/>
            <person name="Teijaro C.N."/>
            <person name="Fluegel L."/>
            <person name="Davis C.M."/>
            <person name="Simpson J.R."/>
            <person name="Lauterbach L."/>
            <person name="Steele A.D."/>
            <person name="Gui C."/>
            <person name="Meng S."/>
            <person name="Li G."/>
            <person name="Viehrig K."/>
            <person name="Ye F."/>
            <person name="Su P."/>
            <person name="Kiefer A.F."/>
            <person name="Nichols A."/>
            <person name="Cepeda A.J."/>
            <person name="Yan W."/>
            <person name="Fan B."/>
            <person name="Jiang Y."/>
            <person name="Adhikari A."/>
            <person name="Zheng C.-J."/>
            <person name="Schuster L."/>
            <person name="Cowan T.M."/>
            <person name="Smanski M.J."/>
            <person name="Chevrette M.G."/>
            <person name="De Carvalho L.P.S."/>
            <person name="Shen B."/>
        </authorList>
    </citation>
    <scope>NUCLEOTIDE SEQUENCE [LARGE SCALE GENOMIC DNA]</scope>
    <source>
        <strain evidence="2 3">NPDC001166</strain>
    </source>
</reference>
<proteinExistence type="predicted"/>
<keyword evidence="1" id="KW-0472">Membrane</keyword>
<keyword evidence="1" id="KW-0812">Transmembrane</keyword>
<feature type="transmembrane region" description="Helical" evidence="1">
    <location>
        <begin position="92"/>
        <end position="109"/>
    </location>
</feature>
<evidence type="ECO:0000313" key="2">
    <source>
        <dbReference type="EMBL" id="MER6433216.1"/>
    </source>
</evidence>